<dbReference type="Proteomes" id="UP000012589">
    <property type="component" value="Unassembled WGS sequence"/>
</dbReference>
<evidence type="ECO:0000256" key="2">
    <source>
        <dbReference type="ARBA" id="ARBA00009045"/>
    </source>
</evidence>
<evidence type="ECO:0000256" key="6">
    <source>
        <dbReference type="ARBA" id="ARBA00023136"/>
    </source>
</evidence>
<feature type="transmembrane region" description="Helical" evidence="7">
    <location>
        <begin position="21"/>
        <end position="41"/>
    </location>
</feature>
<accession>N2AY70</accession>
<dbReference type="PANTHER" id="PTHR43731:SF14">
    <property type="entry name" value="PRESENILIN-ASSOCIATED RHOMBOID-LIKE PROTEIN, MITOCHONDRIAL"/>
    <property type="match status" value="1"/>
</dbReference>
<keyword evidence="3 7" id="KW-0812">Transmembrane</keyword>
<dbReference type="eggNOG" id="COG0705">
    <property type="taxonomic scope" value="Bacteria"/>
</dbReference>
<gene>
    <name evidence="9" type="ORF">C823_01469</name>
</gene>
<dbReference type="GO" id="GO:0004252">
    <property type="term" value="F:serine-type endopeptidase activity"/>
    <property type="evidence" value="ECO:0007669"/>
    <property type="project" value="InterPro"/>
</dbReference>
<evidence type="ECO:0000256" key="5">
    <source>
        <dbReference type="ARBA" id="ARBA00022989"/>
    </source>
</evidence>
<feature type="transmembrane region" description="Helical" evidence="7">
    <location>
        <begin position="103"/>
        <end position="125"/>
    </location>
</feature>
<keyword evidence="10" id="KW-1185">Reference proteome</keyword>
<dbReference type="STRING" id="1235802.C823_01469"/>
<keyword evidence="6 7" id="KW-0472">Membrane</keyword>
<feature type="transmembrane region" description="Helical" evidence="7">
    <location>
        <begin position="161"/>
        <end position="179"/>
    </location>
</feature>
<dbReference type="Pfam" id="PF01694">
    <property type="entry name" value="Rhomboid"/>
    <property type="match status" value="1"/>
</dbReference>
<dbReference type="AlphaFoldDB" id="N2AY70"/>
<comment type="caution">
    <text evidence="9">The sequence shown here is derived from an EMBL/GenBank/DDBJ whole genome shotgun (WGS) entry which is preliminary data.</text>
</comment>
<dbReference type="HOGENOM" id="CLU_055068_3_0_9"/>
<evidence type="ECO:0000256" key="4">
    <source>
        <dbReference type="ARBA" id="ARBA00022801"/>
    </source>
</evidence>
<sequence length="209" mass="22909">MRFGILEYSDWKERYNQKRLPVVNIGLVIVNVAVWCILELLGNTLNGAWIVEYGGMHPQLVLQGEWYRLFTSMFLHFGAEHLANNMILLAAAGGKLETAVGSIRYLIIYICSGLAGNLLSLYMMIRTGDYAVSAGASGAVFGMIGALVWAAIRNKGKFEGLTTKGLLFMIVLCLYYGITTAGVDNWAHAGGLAGGFVLCLLLYRKREST</sequence>
<dbReference type="PANTHER" id="PTHR43731">
    <property type="entry name" value="RHOMBOID PROTEASE"/>
    <property type="match status" value="1"/>
</dbReference>
<dbReference type="PATRIC" id="fig|1235802.3.peg.1564"/>
<dbReference type="Gene3D" id="1.20.1540.10">
    <property type="entry name" value="Rhomboid-like"/>
    <property type="match status" value="1"/>
</dbReference>
<dbReference type="GO" id="GO:0016020">
    <property type="term" value="C:membrane"/>
    <property type="evidence" value="ECO:0007669"/>
    <property type="project" value="UniProtKB-SubCell"/>
</dbReference>
<dbReference type="InterPro" id="IPR035952">
    <property type="entry name" value="Rhomboid-like_sf"/>
</dbReference>
<evidence type="ECO:0000256" key="3">
    <source>
        <dbReference type="ARBA" id="ARBA00022692"/>
    </source>
</evidence>
<feature type="domain" description="Peptidase S54 rhomboid" evidence="8">
    <location>
        <begin position="64"/>
        <end position="204"/>
    </location>
</feature>
<evidence type="ECO:0000256" key="1">
    <source>
        <dbReference type="ARBA" id="ARBA00004141"/>
    </source>
</evidence>
<dbReference type="InterPro" id="IPR050925">
    <property type="entry name" value="Rhomboid_protease_S54"/>
</dbReference>
<evidence type="ECO:0000256" key="7">
    <source>
        <dbReference type="SAM" id="Phobius"/>
    </source>
</evidence>
<comment type="similarity">
    <text evidence="2">Belongs to the peptidase S54 family.</text>
</comment>
<dbReference type="OrthoDB" id="9813074at2"/>
<evidence type="ECO:0000313" key="10">
    <source>
        <dbReference type="Proteomes" id="UP000012589"/>
    </source>
</evidence>
<comment type="subcellular location">
    <subcellularLocation>
        <location evidence="1">Membrane</location>
        <topology evidence="1">Multi-pass membrane protein</topology>
    </subcellularLocation>
</comment>
<feature type="transmembrane region" description="Helical" evidence="7">
    <location>
        <begin position="185"/>
        <end position="203"/>
    </location>
</feature>
<protein>
    <recommendedName>
        <fullName evidence="8">Peptidase S54 rhomboid domain-containing protein</fullName>
    </recommendedName>
</protein>
<organism evidence="9 10">
    <name type="scientific">Eubacterium plexicaudatum ASF492</name>
    <dbReference type="NCBI Taxonomy" id="1235802"/>
    <lineage>
        <taxon>Bacteria</taxon>
        <taxon>Bacillati</taxon>
        <taxon>Bacillota</taxon>
        <taxon>Clostridia</taxon>
        <taxon>Eubacteriales</taxon>
        <taxon>Eubacteriaceae</taxon>
        <taxon>Eubacterium</taxon>
    </lineage>
</organism>
<feature type="transmembrane region" description="Helical" evidence="7">
    <location>
        <begin position="66"/>
        <end position="91"/>
    </location>
</feature>
<dbReference type="InterPro" id="IPR022764">
    <property type="entry name" value="Peptidase_S54_rhomboid_dom"/>
</dbReference>
<evidence type="ECO:0000313" key="9">
    <source>
        <dbReference type="EMBL" id="EMZ33051.1"/>
    </source>
</evidence>
<feature type="transmembrane region" description="Helical" evidence="7">
    <location>
        <begin position="131"/>
        <end position="152"/>
    </location>
</feature>
<keyword evidence="4" id="KW-0378">Hydrolase</keyword>
<dbReference type="SUPFAM" id="SSF144091">
    <property type="entry name" value="Rhomboid-like"/>
    <property type="match status" value="1"/>
</dbReference>
<keyword evidence="5 7" id="KW-1133">Transmembrane helix</keyword>
<dbReference type="EMBL" id="AQFT01000041">
    <property type="protein sequence ID" value="EMZ33051.1"/>
    <property type="molecule type" value="Genomic_DNA"/>
</dbReference>
<reference evidence="9 10" key="1">
    <citation type="journal article" date="2014" name="Genome Announc.">
        <title>Draft genome sequences of the altered schaedler flora, a defined bacterial community from gnotobiotic mice.</title>
        <authorList>
            <person name="Wannemuehler M.J."/>
            <person name="Overstreet A.M."/>
            <person name="Ward D.V."/>
            <person name="Phillips G.J."/>
        </authorList>
    </citation>
    <scope>NUCLEOTIDE SEQUENCE [LARGE SCALE GENOMIC DNA]</scope>
    <source>
        <strain evidence="9 10">ASF492</strain>
    </source>
</reference>
<evidence type="ECO:0000259" key="8">
    <source>
        <dbReference type="Pfam" id="PF01694"/>
    </source>
</evidence>
<proteinExistence type="inferred from homology"/>
<name>N2AY70_9FIRM</name>